<sequence>MADIAVVLDLYTEEPVLGDLRPLHETAIEFGRPVLVPAQLSELDPVHRRRTDLDRVRLYRLRFPFDLRPPRRNRRFDAVTIEFAFADQRVIALGTELSTPAGGETSNLRGIGRSTVELDLEPAVADTGLRPRHRALDILVEAPAEVAKIHIGLRAELTVARILGAFSVRRAASRHPQQLVLSTGPAEQEWNEALKSVDVLVIAALPMEYDAARSAGNGVEPGGWRAQAVDDQTPYETGEIHTPDGGRLTVALARPVEMGGRRTGTFVTRLTEHLRPTCLAMSGVCAGNPADTAPGDVVIATPVYQYDEGKQSGSSFFGAHQQYTLSDPWVRTAQGFQPAGLPSHGDATPDEATIWVLERLYQGQDPIKHPARDRYFPRGTWRERSVRIESDGLIAWTDDGWTLTTAGTAKIRRTLADDVDGPDRLPFAVLTGPMASGNAVVQDHTVWDRLKGMGARKILALEMEAATLATVAAGSSVPHWLVAKGVMDHADFAKDDRFKRFAAIASAEVLFALLTQLIRPRAGQPALGVQAAAEVQPAITEKPASAAEPAPASKRPGEIKLEFVRRLGSDWRDLADYVDVPSYKQAQFTPGDEPRALWEWLESRQRLAELPAALVKIGRPDLADLLRS</sequence>
<dbReference type="Pfam" id="PF20690">
    <property type="entry name" value="bDLD3"/>
    <property type="match status" value="1"/>
</dbReference>
<feature type="domain" description="Nucleoside phosphorylase" evidence="1">
    <location>
        <begin position="201"/>
        <end position="518"/>
    </location>
</feature>
<dbReference type="InterPro" id="IPR035994">
    <property type="entry name" value="Nucleoside_phosphorylase_sf"/>
</dbReference>
<evidence type="ECO:0000313" key="4">
    <source>
        <dbReference type="Proteomes" id="UP001519654"/>
    </source>
</evidence>
<dbReference type="Gene3D" id="1.10.533.10">
    <property type="entry name" value="Death Domain, Fas"/>
    <property type="match status" value="1"/>
</dbReference>
<accession>A0ABS5Z3X8</accession>
<dbReference type="Gene3D" id="3.40.50.1580">
    <property type="entry name" value="Nucleoside phosphorylase domain"/>
    <property type="match status" value="1"/>
</dbReference>
<dbReference type="PANTHER" id="PTHR46832:SF1">
    <property type="entry name" value="5'-METHYLTHIOADENOSINE_S-ADENOSYLHOMOCYSTEINE NUCLEOSIDASE"/>
    <property type="match status" value="1"/>
</dbReference>
<dbReference type="InterPro" id="IPR048915">
    <property type="entry name" value="bDLD3"/>
</dbReference>
<comment type="caution">
    <text evidence="3">The sequence shown here is derived from an EMBL/GenBank/DDBJ whole genome shotgun (WGS) entry which is preliminary data.</text>
</comment>
<protein>
    <recommendedName>
        <fullName evidence="5">Nucleoside phosphorylase domain-containing protein</fullName>
    </recommendedName>
</protein>
<dbReference type="EMBL" id="JAHKKG010000018">
    <property type="protein sequence ID" value="MBU2670246.1"/>
    <property type="molecule type" value="Genomic_DNA"/>
</dbReference>
<dbReference type="Pfam" id="PF01048">
    <property type="entry name" value="PNP_UDP_1"/>
    <property type="match status" value="1"/>
</dbReference>
<dbReference type="SUPFAM" id="SSF47986">
    <property type="entry name" value="DEATH domain"/>
    <property type="match status" value="1"/>
</dbReference>
<dbReference type="RefSeq" id="WP_215795468.1">
    <property type="nucleotide sequence ID" value="NZ_JAHKKG010000018.1"/>
</dbReference>
<dbReference type="InterPro" id="IPR011029">
    <property type="entry name" value="DEATH-like_dom_sf"/>
</dbReference>
<evidence type="ECO:0000259" key="2">
    <source>
        <dbReference type="Pfam" id="PF20690"/>
    </source>
</evidence>
<dbReference type="PANTHER" id="PTHR46832">
    <property type="entry name" value="5'-METHYLTHIOADENOSINE/S-ADENOSYLHOMOCYSTEINE NUCLEOSIDASE"/>
    <property type="match status" value="1"/>
</dbReference>
<reference evidence="3 4" key="1">
    <citation type="submission" date="2021-06" db="EMBL/GenBank/DDBJ databases">
        <title>Actinoplanes lichenicola sp. nov., and Actinoplanes ovalisporus sp. nov., isolated from lichen in Thailand.</title>
        <authorList>
            <person name="Saeng-In P."/>
            <person name="Kanchanasin P."/>
            <person name="Yuki M."/>
            <person name="Kudo T."/>
            <person name="Ohkuma M."/>
            <person name="Phongsopitanun W."/>
            <person name="Tanasupawat S."/>
        </authorList>
    </citation>
    <scope>NUCLEOTIDE SEQUENCE [LARGE SCALE GENOMIC DNA]</scope>
    <source>
        <strain evidence="3 4">NBRC 110975</strain>
    </source>
</reference>
<evidence type="ECO:0000259" key="1">
    <source>
        <dbReference type="Pfam" id="PF01048"/>
    </source>
</evidence>
<name>A0ABS5Z3X8_9ACTN</name>
<evidence type="ECO:0008006" key="5">
    <source>
        <dbReference type="Google" id="ProtNLM"/>
    </source>
</evidence>
<dbReference type="InterPro" id="IPR000845">
    <property type="entry name" value="Nucleoside_phosphorylase_d"/>
</dbReference>
<dbReference type="SUPFAM" id="SSF53167">
    <property type="entry name" value="Purine and uridine phosphorylases"/>
    <property type="match status" value="1"/>
</dbReference>
<organism evidence="3 4">
    <name type="scientific">Paractinoplanes bogorensis</name>
    <dbReference type="NCBI Taxonomy" id="1610840"/>
    <lineage>
        <taxon>Bacteria</taxon>
        <taxon>Bacillati</taxon>
        <taxon>Actinomycetota</taxon>
        <taxon>Actinomycetes</taxon>
        <taxon>Micromonosporales</taxon>
        <taxon>Micromonosporaceae</taxon>
        <taxon>Paractinoplanes</taxon>
    </lineage>
</organism>
<keyword evidence="4" id="KW-1185">Reference proteome</keyword>
<gene>
    <name evidence="3" type="ORF">KOI35_42770</name>
</gene>
<feature type="domain" description="Bacterial Death-like" evidence="2">
    <location>
        <begin position="557"/>
        <end position="627"/>
    </location>
</feature>
<dbReference type="Proteomes" id="UP001519654">
    <property type="component" value="Unassembled WGS sequence"/>
</dbReference>
<proteinExistence type="predicted"/>
<evidence type="ECO:0000313" key="3">
    <source>
        <dbReference type="EMBL" id="MBU2670246.1"/>
    </source>
</evidence>